<dbReference type="PANTHER" id="PTHR34700:SF4">
    <property type="entry name" value="PHAGE-LIKE ELEMENT PBSX PROTEIN XKDP"/>
    <property type="match status" value="1"/>
</dbReference>
<evidence type="ECO:0000313" key="2">
    <source>
        <dbReference type="EMBL" id="MBZ4033692.1"/>
    </source>
</evidence>
<dbReference type="Proteomes" id="UP001139366">
    <property type="component" value="Unassembled WGS sequence"/>
</dbReference>
<dbReference type="AlphaFoldDB" id="A0A9X1H7S2"/>
<evidence type="ECO:0000259" key="1">
    <source>
        <dbReference type="PROSITE" id="PS51782"/>
    </source>
</evidence>
<dbReference type="Gene3D" id="3.10.350.10">
    <property type="entry name" value="LysM domain"/>
    <property type="match status" value="1"/>
</dbReference>
<gene>
    <name evidence="2" type="ORF">K6T82_02875</name>
</gene>
<keyword evidence="3" id="KW-1185">Reference proteome</keyword>
<sequence length="123" mass="13983">MNLQDKYQEVANLASELGIENLQIREQDNVLYIDGTAKSAADKEKLWNAYEKIDPEYRSADVVMNIDVKESVSREYTVERGDSLSKIGKAYGVSWQDIFEANKDIISNPDLIQPGWKLKIPTT</sequence>
<dbReference type="RefSeq" id="WP_223704503.1">
    <property type="nucleotide sequence ID" value="NZ_JAINUY010000001.1"/>
</dbReference>
<comment type="caution">
    <text evidence="2">The sequence shown here is derived from an EMBL/GenBank/DDBJ whole genome shotgun (WGS) entry which is preliminary data.</text>
</comment>
<dbReference type="InterPro" id="IPR052196">
    <property type="entry name" value="Bact_Kbp"/>
</dbReference>
<dbReference type="InterPro" id="IPR018392">
    <property type="entry name" value="LysM"/>
</dbReference>
<protein>
    <submittedName>
        <fullName evidence="2">LysM peptidoglycan-binding domain-containing protein</fullName>
    </submittedName>
</protein>
<evidence type="ECO:0000313" key="3">
    <source>
        <dbReference type="Proteomes" id="UP001139366"/>
    </source>
</evidence>
<accession>A0A9X1H7S2</accession>
<feature type="domain" description="LysM" evidence="1">
    <location>
        <begin position="74"/>
        <end position="120"/>
    </location>
</feature>
<dbReference type="PROSITE" id="PS51782">
    <property type="entry name" value="LYSM"/>
    <property type="match status" value="1"/>
</dbReference>
<organism evidence="2 3">
    <name type="scientific">Flavobacterium potami</name>
    <dbReference type="NCBI Taxonomy" id="2872310"/>
    <lineage>
        <taxon>Bacteria</taxon>
        <taxon>Pseudomonadati</taxon>
        <taxon>Bacteroidota</taxon>
        <taxon>Flavobacteriia</taxon>
        <taxon>Flavobacteriales</taxon>
        <taxon>Flavobacteriaceae</taxon>
        <taxon>Flavobacterium</taxon>
    </lineage>
</organism>
<proteinExistence type="predicted"/>
<dbReference type="EMBL" id="JAINUY010000001">
    <property type="protein sequence ID" value="MBZ4033692.1"/>
    <property type="molecule type" value="Genomic_DNA"/>
</dbReference>
<dbReference type="PANTHER" id="PTHR34700">
    <property type="entry name" value="POTASSIUM BINDING PROTEIN KBP"/>
    <property type="match status" value="1"/>
</dbReference>
<dbReference type="SMART" id="SM00257">
    <property type="entry name" value="LysM"/>
    <property type="match status" value="1"/>
</dbReference>
<dbReference type="Pfam" id="PF01476">
    <property type="entry name" value="LysM"/>
    <property type="match status" value="1"/>
</dbReference>
<dbReference type="CDD" id="cd00118">
    <property type="entry name" value="LysM"/>
    <property type="match status" value="1"/>
</dbReference>
<dbReference type="SUPFAM" id="SSF54106">
    <property type="entry name" value="LysM domain"/>
    <property type="match status" value="1"/>
</dbReference>
<name>A0A9X1H7S2_9FLAO</name>
<dbReference type="InterPro" id="IPR036779">
    <property type="entry name" value="LysM_dom_sf"/>
</dbReference>
<reference evidence="2 3" key="1">
    <citation type="journal article" date="2023" name="Antonie Van Leeuwenhoek">
        <title>Flavobacterium potami sp. nov., a multi-metal resistance genes harbouring bacterium isolated from shallow river silt.</title>
        <authorList>
            <person name="Li S."/>
            <person name="Mao S."/>
            <person name="Mu W."/>
            <person name="Guo B."/>
            <person name="Li C."/>
            <person name="Zhu Q."/>
            <person name="Hou X."/>
            <person name="Zhao Y."/>
            <person name="Wei S."/>
            <person name="Liu H."/>
            <person name="Liu A."/>
        </authorList>
    </citation>
    <scope>NUCLEOTIDE SEQUENCE [LARGE SCALE GENOMIC DNA]</scope>
    <source>
        <strain evidence="2 3">17A</strain>
    </source>
</reference>